<feature type="transmembrane region" description="Helical" evidence="1">
    <location>
        <begin position="152"/>
        <end position="176"/>
    </location>
</feature>
<feature type="transmembrane region" description="Helical" evidence="1">
    <location>
        <begin position="385"/>
        <end position="403"/>
    </location>
</feature>
<feature type="transmembrane region" description="Helical" evidence="1">
    <location>
        <begin position="182"/>
        <end position="202"/>
    </location>
</feature>
<dbReference type="InterPro" id="IPR011435">
    <property type="entry name" value="UmpAB"/>
</dbReference>
<feature type="transmembrane region" description="Helical" evidence="1">
    <location>
        <begin position="343"/>
        <end position="364"/>
    </location>
</feature>
<dbReference type="OrthoDB" id="9781614at2"/>
<evidence type="ECO:0008006" key="4">
    <source>
        <dbReference type="Google" id="ProtNLM"/>
    </source>
</evidence>
<evidence type="ECO:0000313" key="3">
    <source>
        <dbReference type="Proteomes" id="UP000223759"/>
    </source>
</evidence>
<feature type="transmembrane region" description="Helical" evidence="1">
    <location>
        <begin position="409"/>
        <end position="426"/>
    </location>
</feature>
<keyword evidence="1" id="KW-0812">Transmembrane</keyword>
<reference evidence="2 3" key="1">
    <citation type="submission" date="2017-01" db="EMBL/GenBank/DDBJ databases">
        <authorList>
            <person name="Mah S.A."/>
            <person name="Swanson W.J."/>
            <person name="Moy G.W."/>
            <person name="Vacquier V.D."/>
        </authorList>
    </citation>
    <scope>NUCLEOTIDE SEQUENCE [LARGE SCALE GENOMIC DNA]</scope>
    <source>
        <strain evidence="2 3">M9</strain>
    </source>
</reference>
<dbReference type="EMBL" id="FTPK01000003">
    <property type="protein sequence ID" value="SIT73086.1"/>
    <property type="molecule type" value="Genomic_DNA"/>
</dbReference>
<feature type="transmembrane region" description="Helical" evidence="1">
    <location>
        <begin position="122"/>
        <end position="145"/>
    </location>
</feature>
<gene>
    <name evidence="2" type="ORF">SAMN05216526_1803</name>
</gene>
<keyword evidence="1" id="KW-0472">Membrane</keyword>
<proteinExistence type="predicted"/>
<protein>
    <recommendedName>
        <fullName evidence="4">DUF1538 domain-containing protein</fullName>
    </recommendedName>
</protein>
<dbReference type="Pfam" id="PF07556">
    <property type="entry name" value="DUF1538"/>
    <property type="match status" value="2"/>
</dbReference>
<feature type="transmembrane region" description="Helical" evidence="1">
    <location>
        <begin position="303"/>
        <end position="323"/>
    </location>
</feature>
<feature type="transmembrane region" description="Helical" evidence="1">
    <location>
        <begin position="12"/>
        <end position="34"/>
    </location>
</feature>
<feature type="transmembrane region" description="Helical" evidence="1">
    <location>
        <begin position="214"/>
        <end position="240"/>
    </location>
</feature>
<sequence>MGDTLREFYRLLLHSLRNLMPIILVVGVFQLLVMRQVPEGWLPIVIGLGIVVIGVALFLQGLEMGIFPIGRNLSNEFAKKGSLFWLMLFGFCLGFSAVIAEPALIAVAQQAELISAGQINGWVLRLLVALSVGVVVAIGVIRIALGHSLHWYMIIGYLLVVTITFFAPAEIVGLAYDSGGVTTNIVTVPLIAALGIGLAVSIRGRNALTHGFGLVALAVMVPMIVVQLYGIIVFSGGAVAAPPASMLETNAGDGFIDPVGGSIVLGMLRDLLLMFRDVLPIIGVILVFQYLVIRRHLAHVQKVVGGFVLVIFGLYAFVVGLKLGLFPIGRSMAEQLIALDAVLWIYVFAFCIGFATTMAEPALIAIGQKAEEAAKGRLDGNTIRLLVAAGVAIGITIGVHRIITGDSIHYYIMGGYAVVIVLTALAPKYIVALAYDLGGVTTSEVTVPLVTALGIGLATHIEGRNVLIDGFGLIAFASIFPIITVMLYAIAVEFMGRWRQQTT</sequence>
<keyword evidence="1" id="KW-1133">Transmembrane helix</keyword>
<dbReference type="Proteomes" id="UP000223759">
    <property type="component" value="Unassembled WGS sequence"/>
</dbReference>
<keyword evidence="3" id="KW-1185">Reference proteome</keyword>
<dbReference type="RefSeq" id="WP_076756181.1">
    <property type="nucleotide sequence ID" value="NZ_CP023018.1"/>
</dbReference>
<accession>A0A1R3W5L5</accession>
<feature type="transmembrane region" description="Helical" evidence="1">
    <location>
        <begin position="470"/>
        <end position="491"/>
    </location>
</feature>
<feature type="transmembrane region" description="Helical" evidence="1">
    <location>
        <begin position="40"/>
        <end position="62"/>
    </location>
</feature>
<feature type="transmembrane region" description="Helical" evidence="1">
    <location>
        <begin position="83"/>
        <end position="107"/>
    </location>
</feature>
<dbReference type="AlphaFoldDB" id="A0A1R3W5L5"/>
<dbReference type="STRING" id="233100.SAMN05216526_1803"/>
<feature type="transmembrane region" description="Helical" evidence="1">
    <location>
        <begin position="271"/>
        <end position="291"/>
    </location>
</feature>
<organism evidence="2 3">
    <name type="scientific">Ectothiorhodosinus mongolicus</name>
    <dbReference type="NCBI Taxonomy" id="233100"/>
    <lineage>
        <taxon>Bacteria</taxon>
        <taxon>Pseudomonadati</taxon>
        <taxon>Pseudomonadota</taxon>
        <taxon>Gammaproteobacteria</taxon>
        <taxon>Chromatiales</taxon>
        <taxon>Ectothiorhodospiraceae</taxon>
        <taxon>Ectothiorhodosinus</taxon>
    </lineage>
</organism>
<name>A0A1R3W5L5_9GAMM</name>
<evidence type="ECO:0000256" key="1">
    <source>
        <dbReference type="SAM" id="Phobius"/>
    </source>
</evidence>
<evidence type="ECO:0000313" key="2">
    <source>
        <dbReference type="EMBL" id="SIT73086.1"/>
    </source>
</evidence>
<feature type="transmembrane region" description="Helical" evidence="1">
    <location>
        <begin position="433"/>
        <end position="458"/>
    </location>
</feature>